<keyword evidence="3 6" id="KW-0812">Transmembrane</keyword>
<gene>
    <name evidence="8" type="ORF">BB560_006523</name>
</gene>
<evidence type="ECO:0000259" key="7">
    <source>
        <dbReference type="Pfam" id="PF04884"/>
    </source>
</evidence>
<dbReference type="AlphaFoldDB" id="A0A2T9Y4I5"/>
<keyword evidence="4 6" id="KW-1133">Transmembrane helix</keyword>
<name>A0A2T9Y4I5_9FUNG</name>
<dbReference type="PANTHER" id="PTHR12770:SF31">
    <property type="entry name" value="RUS FAMILY MEMBER 1"/>
    <property type="match status" value="1"/>
</dbReference>
<comment type="caution">
    <text evidence="8">The sequence shown here is derived from an EMBL/GenBank/DDBJ whole genome shotgun (WGS) entry which is preliminary data.</text>
</comment>
<accession>A0A2T9Y4I5</accession>
<evidence type="ECO:0000256" key="1">
    <source>
        <dbReference type="ARBA" id="ARBA00004370"/>
    </source>
</evidence>
<dbReference type="EMBL" id="MBFS01003333">
    <property type="protein sequence ID" value="PVU87250.1"/>
    <property type="molecule type" value="Genomic_DNA"/>
</dbReference>
<dbReference type="GO" id="GO:0016020">
    <property type="term" value="C:membrane"/>
    <property type="evidence" value="ECO:0007669"/>
    <property type="project" value="UniProtKB-SubCell"/>
</dbReference>
<evidence type="ECO:0000256" key="3">
    <source>
        <dbReference type="ARBA" id="ARBA00022692"/>
    </source>
</evidence>
<evidence type="ECO:0000256" key="6">
    <source>
        <dbReference type="SAM" id="Phobius"/>
    </source>
</evidence>
<evidence type="ECO:0000256" key="4">
    <source>
        <dbReference type="ARBA" id="ARBA00022989"/>
    </source>
</evidence>
<evidence type="ECO:0000256" key="2">
    <source>
        <dbReference type="ARBA" id="ARBA00007558"/>
    </source>
</evidence>
<dbReference type="Proteomes" id="UP000245609">
    <property type="component" value="Unassembled WGS sequence"/>
</dbReference>
<evidence type="ECO:0000313" key="8">
    <source>
        <dbReference type="EMBL" id="PVU87250.1"/>
    </source>
</evidence>
<comment type="subcellular location">
    <subcellularLocation>
        <location evidence="1">Membrane</location>
    </subcellularLocation>
</comment>
<keyword evidence="5 6" id="KW-0472">Membrane</keyword>
<feature type="transmembrane region" description="Helical" evidence="6">
    <location>
        <begin position="342"/>
        <end position="361"/>
    </location>
</feature>
<dbReference type="PANTHER" id="PTHR12770">
    <property type="entry name" value="RUS1 FAMILY PROTEIN C16ORF58"/>
    <property type="match status" value="1"/>
</dbReference>
<dbReference type="InterPro" id="IPR054549">
    <property type="entry name" value="UVB_sens_RUS_dom"/>
</dbReference>
<dbReference type="Pfam" id="PF04884">
    <property type="entry name" value="UVB_sens_prot"/>
    <property type="match status" value="1"/>
</dbReference>
<evidence type="ECO:0000313" key="9">
    <source>
        <dbReference type="Proteomes" id="UP000245609"/>
    </source>
</evidence>
<keyword evidence="9" id="KW-1185">Reference proteome</keyword>
<sequence>MTPRFLLARPNSRYPYLQAHGGFPGRHSFKIPTINNTHLFLFERYSSREQRAHQSTVPPFKHSSSTSNKVFVSQNGRSSFFSKLKHKSSRSLYIYSAETSSQPNFEASKPPFFGTPLKYNIGATENKGKYRFLPLQLVASTMSFFKTKVKASTKFTISAFLPDGFPNSVAREYPVYMKWAFIENVLGSAASVLSVQSLLYAVGLGSTAIPLSATITWVLKDGIGQLGGVLYASFIGKDFDKDPKRLRFWSTASLQAAVWLEMLTPLFPSFFLLIASFANVLKNICYLTIGATKASINKSLSLNDNLGDVTAKYGSQATAAGLIGTAFGISMSSLVASNLTGLIILFIPLSAISAFASYSSVKSLRLKSLNLERSSRVLRGVVKLRNGNLYLEKDDKFNYENISSLDSILRKNHNPFGFNSKNLELNISPSLTVLELGGLLKNDHTTFGNQTYSSICCPQLADNFSESNENYYLVVETPNKKLEFEENIAKQFKVSVSLFFKHATSNKDKLKGIYHAYCLSLLIQYHQAMNWNLRIGSSPSIDFHSEIYHQINSLKETSSLHVSETFLEFCNIINELGWDLNSIQFDNIKNEISVNRG</sequence>
<evidence type="ECO:0000256" key="5">
    <source>
        <dbReference type="ARBA" id="ARBA00023136"/>
    </source>
</evidence>
<feature type="transmembrane region" description="Helical" evidence="6">
    <location>
        <begin position="313"/>
        <end position="336"/>
    </location>
</feature>
<dbReference type="OrthoDB" id="19606at2759"/>
<comment type="similarity">
    <text evidence="2">Belongs to the RUS1 family.</text>
</comment>
<protein>
    <recommendedName>
        <fullName evidence="7">Protein root UVB sensitive/RUS domain-containing protein</fullName>
    </recommendedName>
</protein>
<feature type="domain" description="Protein root UVB sensitive/RUS" evidence="7">
    <location>
        <begin position="152"/>
        <end position="380"/>
    </location>
</feature>
<dbReference type="InterPro" id="IPR006968">
    <property type="entry name" value="RUS_fam"/>
</dbReference>
<organism evidence="8 9">
    <name type="scientific">Smittium megazygosporum</name>
    <dbReference type="NCBI Taxonomy" id="133381"/>
    <lineage>
        <taxon>Eukaryota</taxon>
        <taxon>Fungi</taxon>
        <taxon>Fungi incertae sedis</taxon>
        <taxon>Zoopagomycota</taxon>
        <taxon>Kickxellomycotina</taxon>
        <taxon>Harpellomycetes</taxon>
        <taxon>Harpellales</taxon>
        <taxon>Legeriomycetaceae</taxon>
        <taxon>Smittium</taxon>
    </lineage>
</organism>
<proteinExistence type="inferred from homology"/>
<reference evidence="8 9" key="1">
    <citation type="journal article" date="2018" name="MBio">
        <title>Comparative Genomics Reveals the Core Gene Toolbox for the Fungus-Insect Symbiosis.</title>
        <authorList>
            <person name="Wang Y."/>
            <person name="Stata M."/>
            <person name="Wang W."/>
            <person name="Stajich J.E."/>
            <person name="White M.M."/>
            <person name="Moncalvo J.M."/>
        </authorList>
    </citation>
    <scope>NUCLEOTIDE SEQUENCE [LARGE SCALE GENOMIC DNA]</scope>
    <source>
        <strain evidence="8 9">SC-DP-2</strain>
    </source>
</reference>